<reference evidence="2" key="1">
    <citation type="submission" date="2009-08" db="EMBL/GenBank/DDBJ databases">
        <title>Annotation of Salpingoeca rosetta.</title>
        <authorList>
            <consortium name="The Broad Institute Genome Sequencing Platform"/>
            <person name="Russ C."/>
            <person name="Cuomo C."/>
            <person name="Burger G."/>
            <person name="Gray M.W."/>
            <person name="Holland P.W.H."/>
            <person name="King N."/>
            <person name="Lang F.B.F."/>
            <person name="Roger A.J."/>
            <person name="Ruiz-Trillo I."/>
            <person name="Young S.K."/>
            <person name="Zeng Q."/>
            <person name="Gargeya S."/>
            <person name="Alvarado L."/>
            <person name="Berlin A."/>
            <person name="Chapman S.B."/>
            <person name="Chen Z."/>
            <person name="Freedman E."/>
            <person name="Gellesch M."/>
            <person name="Goldberg J."/>
            <person name="Griggs A."/>
            <person name="Gujja S."/>
            <person name="Heilman E."/>
            <person name="Heiman D."/>
            <person name="Howarth C."/>
            <person name="Mehta T."/>
            <person name="Neiman D."/>
            <person name="Pearson M."/>
            <person name="Roberts A."/>
            <person name="Saif S."/>
            <person name="Shea T."/>
            <person name="Shenoy N."/>
            <person name="Sisk P."/>
            <person name="Stolte C."/>
            <person name="Sykes S."/>
            <person name="White J."/>
            <person name="Yandava C."/>
            <person name="Haas B."/>
            <person name="Nusbaum C."/>
            <person name="Birren B."/>
        </authorList>
    </citation>
    <scope>NUCLEOTIDE SEQUENCE [LARGE SCALE GENOMIC DNA]</scope>
    <source>
        <strain evidence="2">ATCC 50818</strain>
    </source>
</reference>
<protein>
    <submittedName>
        <fullName evidence="2">Uncharacterized protein</fullName>
    </submittedName>
</protein>
<evidence type="ECO:0000313" key="2">
    <source>
        <dbReference type="EMBL" id="EGD82833.1"/>
    </source>
</evidence>
<dbReference type="Proteomes" id="UP000007799">
    <property type="component" value="Unassembled WGS sequence"/>
</dbReference>
<organism evidence="3">
    <name type="scientific">Salpingoeca rosetta (strain ATCC 50818 / BSB-021)</name>
    <dbReference type="NCBI Taxonomy" id="946362"/>
    <lineage>
        <taxon>Eukaryota</taxon>
        <taxon>Choanoflagellata</taxon>
        <taxon>Craspedida</taxon>
        <taxon>Salpingoecidae</taxon>
        <taxon>Salpingoeca</taxon>
    </lineage>
</organism>
<dbReference type="EMBL" id="GL833029">
    <property type="protein sequence ID" value="EGD82833.1"/>
    <property type="molecule type" value="Genomic_DNA"/>
</dbReference>
<dbReference type="KEGG" id="sre:PTSG_11434"/>
<feature type="region of interest" description="Disordered" evidence="1">
    <location>
        <begin position="89"/>
        <end position="134"/>
    </location>
</feature>
<dbReference type="RefSeq" id="XP_004987552.1">
    <property type="nucleotide sequence ID" value="XM_004987495.1"/>
</dbReference>
<evidence type="ECO:0000256" key="1">
    <source>
        <dbReference type="SAM" id="MobiDB-lite"/>
    </source>
</evidence>
<feature type="region of interest" description="Disordered" evidence="1">
    <location>
        <begin position="16"/>
        <end position="36"/>
    </location>
</feature>
<dbReference type="InParanoid" id="F2UTF1"/>
<dbReference type="AlphaFoldDB" id="F2UTF1"/>
<gene>
    <name evidence="2" type="ORF">PTSG_11434</name>
</gene>
<accession>F2UTF1</accession>
<sequence>FVRDLRRGSLRTPLTEQCRRATRAERDGLGEDFSRGPARDVDIDQYVKVSPIEEPQLFFALLMESIYYLIMHVENCSRDEAVAISRENYRTQEEDMGMEQMARQSVRERQREQRRRYREDEEKDEYTDDDGEWA</sequence>
<feature type="compositionally biased region" description="Basic and acidic residues" evidence="1">
    <location>
        <begin position="17"/>
        <end position="36"/>
    </location>
</feature>
<evidence type="ECO:0000313" key="3">
    <source>
        <dbReference type="Proteomes" id="UP000007799"/>
    </source>
</evidence>
<name>F2UTF1_SALR5</name>
<dbReference type="GeneID" id="16068072"/>
<feature type="compositionally biased region" description="Acidic residues" evidence="1">
    <location>
        <begin position="121"/>
        <end position="134"/>
    </location>
</feature>
<proteinExistence type="predicted"/>
<keyword evidence="3" id="KW-1185">Reference proteome</keyword>
<feature type="non-terminal residue" evidence="2">
    <location>
        <position position="1"/>
    </location>
</feature>